<accession>A0A235EGD7</accession>
<dbReference type="Pfam" id="PF18143">
    <property type="entry name" value="HAD_SAK_2"/>
    <property type="match status" value="1"/>
</dbReference>
<evidence type="ECO:0000313" key="2">
    <source>
        <dbReference type="Proteomes" id="UP000215441"/>
    </source>
</evidence>
<dbReference type="EMBL" id="NOIG01000013">
    <property type="protein sequence ID" value="OYD48094.1"/>
    <property type="molecule type" value="Genomic_DNA"/>
</dbReference>
<sequence>MKTLFLDFDGVLHPEHCHESRHFCCLPVFEQVLRRTPDWDVVITSTWRLQAPLDDLRARFSTDVAHRFVGATAKFSQLESVPESLQAFEREAECNAWLRANDRVVFPWLAIDDRSWLYRPFNRSLFLVDGKTGITAASAEALVERLRSL</sequence>
<evidence type="ECO:0000313" key="1">
    <source>
        <dbReference type="EMBL" id="OYD48094.1"/>
    </source>
</evidence>
<proteinExistence type="predicted"/>
<keyword evidence="2" id="KW-1185">Reference proteome</keyword>
<dbReference type="OrthoDB" id="8773450at2"/>
<name>A0A235EGD7_9BURK</name>
<reference evidence="1 2" key="1">
    <citation type="submission" date="2017-07" db="EMBL/GenBank/DDBJ databases">
        <title>Acidovorax KNDSW TSA 6 genome sequence and assembly.</title>
        <authorList>
            <person name="Mayilraj S."/>
        </authorList>
    </citation>
    <scope>NUCLEOTIDE SEQUENCE [LARGE SCALE GENOMIC DNA]</scope>
    <source>
        <strain evidence="1 2">KNDSW-TSA6</strain>
    </source>
</reference>
<dbReference type="Proteomes" id="UP000215441">
    <property type="component" value="Unassembled WGS sequence"/>
</dbReference>
<protein>
    <recommendedName>
        <fullName evidence="3">FCP1 homology domain-containing protein</fullName>
    </recommendedName>
</protein>
<dbReference type="RefSeq" id="WP_094291586.1">
    <property type="nucleotide sequence ID" value="NZ_NOIG01000013.1"/>
</dbReference>
<comment type="caution">
    <text evidence="1">The sequence shown here is derived from an EMBL/GenBank/DDBJ whole genome shotgun (WGS) entry which is preliminary data.</text>
</comment>
<evidence type="ECO:0008006" key="3">
    <source>
        <dbReference type="Google" id="ProtNLM"/>
    </source>
</evidence>
<dbReference type="AlphaFoldDB" id="A0A235EGD7"/>
<gene>
    <name evidence="1" type="ORF">CBY09_21345</name>
</gene>
<organism evidence="1 2">
    <name type="scientific">Acidovorax kalamii</name>
    <dbReference type="NCBI Taxonomy" id="2004485"/>
    <lineage>
        <taxon>Bacteria</taxon>
        <taxon>Pseudomonadati</taxon>
        <taxon>Pseudomonadota</taxon>
        <taxon>Betaproteobacteria</taxon>
        <taxon>Burkholderiales</taxon>
        <taxon>Comamonadaceae</taxon>
        <taxon>Acidovorax</taxon>
    </lineage>
</organism>